<dbReference type="GO" id="GO:0018189">
    <property type="term" value="P:pyrroloquinoline quinone biosynthetic process"/>
    <property type="evidence" value="ECO:0007669"/>
    <property type="project" value="UniProtKB-UniPathway"/>
</dbReference>
<dbReference type="NCBIfam" id="TIGR03859">
    <property type="entry name" value="PQQ_PqqD"/>
    <property type="match status" value="1"/>
</dbReference>
<evidence type="ECO:0000256" key="3">
    <source>
        <dbReference type="ARBA" id="ARBA00022905"/>
    </source>
</evidence>
<name>A0A2C7A5X4_9PROT</name>
<dbReference type="GO" id="GO:0048038">
    <property type="term" value="F:quinone binding"/>
    <property type="evidence" value="ECO:0007669"/>
    <property type="project" value="InterPro"/>
</dbReference>
<dbReference type="InterPro" id="IPR022479">
    <property type="entry name" value="PqqD_bac"/>
</dbReference>
<evidence type="ECO:0000313" key="6">
    <source>
        <dbReference type="Proteomes" id="UP000223527"/>
    </source>
</evidence>
<dbReference type="UniPathway" id="UPA00539"/>
<comment type="caution">
    <text evidence="5">The sequence shown here is derived from an EMBL/GenBank/DDBJ whole genome shotgun (WGS) entry which is preliminary data.</text>
</comment>
<keyword evidence="3" id="KW-0884">PQQ biosynthesis</keyword>
<organism evidence="5 6">
    <name type="scientific">Teichococcus rhizosphaerae</name>
    <dbReference type="NCBI Taxonomy" id="1335062"/>
    <lineage>
        <taxon>Bacteria</taxon>
        <taxon>Pseudomonadati</taxon>
        <taxon>Pseudomonadota</taxon>
        <taxon>Alphaproteobacteria</taxon>
        <taxon>Acetobacterales</taxon>
        <taxon>Roseomonadaceae</taxon>
        <taxon>Roseomonas</taxon>
    </lineage>
</organism>
<proteinExistence type="predicted"/>
<protein>
    <submittedName>
        <fullName evidence="5">Pyrroloquinoline quinone biosynthesis peptide chaperone PqqD</fullName>
    </submittedName>
</protein>
<dbReference type="EMBL" id="PDNU01000010">
    <property type="protein sequence ID" value="PHK95498.1"/>
    <property type="molecule type" value="Genomic_DNA"/>
</dbReference>
<evidence type="ECO:0000256" key="4">
    <source>
        <dbReference type="SAM" id="MobiDB-lite"/>
    </source>
</evidence>
<dbReference type="Pfam" id="PF05402">
    <property type="entry name" value="PqqD"/>
    <property type="match status" value="1"/>
</dbReference>
<feature type="region of interest" description="Disordered" evidence="4">
    <location>
        <begin position="1"/>
        <end position="31"/>
    </location>
</feature>
<dbReference type="Proteomes" id="UP000223527">
    <property type="component" value="Unassembled WGS sequence"/>
</dbReference>
<evidence type="ECO:0000256" key="1">
    <source>
        <dbReference type="ARBA" id="ARBA00004886"/>
    </source>
</evidence>
<dbReference type="InterPro" id="IPR008792">
    <property type="entry name" value="PQQD"/>
</dbReference>
<keyword evidence="6" id="KW-1185">Reference proteome</keyword>
<dbReference type="Gene3D" id="1.10.10.1150">
    <property type="entry name" value="Coenzyme PQQ synthesis protein D (PqqD)"/>
    <property type="match status" value="1"/>
</dbReference>
<gene>
    <name evidence="5" type="primary">pqqD</name>
    <name evidence="5" type="ORF">CR162_08420</name>
</gene>
<comment type="subunit">
    <text evidence="2">Monomer. Interacts with PqqE.</text>
</comment>
<dbReference type="AlphaFoldDB" id="A0A2C7A5X4"/>
<evidence type="ECO:0000313" key="5">
    <source>
        <dbReference type="EMBL" id="PHK95498.1"/>
    </source>
</evidence>
<dbReference type="InterPro" id="IPR041881">
    <property type="entry name" value="PqqD_sf"/>
</dbReference>
<dbReference type="OrthoDB" id="7995890at2"/>
<evidence type="ECO:0000256" key="2">
    <source>
        <dbReference type="ARBA" id="ARBA00011741"/>
    </source>
</evidence>
<accession>A0A2C7A5X4</accession>
<sequence length="106" mass="11306">MPAGPPAQPATGPVPRLEAASRPRLARGARLRQDTARGRWVILAPERMFVPDATALEVLRLLDGERSVAQVAEELARRYAAPPGVIEADILPLLQELADKGVVAPG</sequence>
<reference evidence="5 6" key="1">
    <citation type="submission" date="2017-10" db="EMBL/GenBank/DDBJ databases">
        <authorList>
            <person name="Banno H."/>
            <person name="Chua N.-H."/>
        </authorList>
    </citation>
    <scope>NUCLEOTIDE SEQUENCE [LARGE SCALE GENOMIC DNA]</scope>
    <source>
        <strain evidence="5 6">YW11</strain>
    </source>
</reference>
<comment type="pathway">
    <text evidence="1">Cofactor biosynthesis; pyrroloquinoline quinone biosynthesis.</text>
</comment>